<keyword evidence="4" id="KW-0472">Membrane</keyword>
<feature type="domain" description="Translocation and assembly module TamB C-terminal" evidence="5">
    <location>
        <begin position="982"/>
        <end position="1329"/>
    </location>
</feature>
<keyword evidence="7" id="KW-1185">Reference proteome</keyword>
<dbReference type="InterPro" id="IPR007452">
    <property type="entry name" value="TamB_C"/>
</dbReference>
<dbReference type="Proteomes" id="UP001595478">
    <property type="component" value="Unassembled WGS sequence"/>
</dbReference>
<evidence type="ECO:0000256" key="4">
    <source>
        <dbReference type="ARBA" id="ARBA00023136"/>
    </source>
</evidence>
<reference evidence="7" key="1">
    <citation type="journal article" date="2019" name="Int. J. Syst. Evol. Microbiol.">
        <title>The Global Catalogue of Microorganisms (GCM) 10K type strain sequencing project: providing services to taxonomists for standard genome sequencing and annotation.</title>
        <authorList>
            <consortium name="The Broad Institute Genomics Platform"/>
            <consortium name="The Broad Institute Genome Sequencing Center for Infectious Disease"/>
            <person name="Wu L."/>
            <person name="Ma J."/>
        </authorList>
    </citation>
    <scope>NUCLEOTIDE SEQUENCE [LARGE SCALE GENOMIC DNA]</scope>
    <source>
        <strain evidence="7">KCTC 52473</strain>
    </source>
</reference>
<protein>
    <submittedName>
        <fullName evidence="6">Translocation/assembly module TamB domain-containing protein</fullName>
    </submittedName>
</protein>
<evidence type="ECO:0000256" key="2">
    <source>
        <dbReference type="ARBA" id="ARBA00022692"/>
    </source>
</evidence>
<evidence type="ECO:0000256" key="1">
    <source>
        <dbReference type="ARBA" id="ARBA00004167"/>
    </source>
</evidence>
<dbReference type="PANTHER" id="PTHR36985">
    <property type="entry name" value="TRANSLOCATION AND ASSEMBLY MODULE SUBUNIT TAMB"/>
    <property type="match status" value="1"/>
</dbReference>
<keyword evidence="2" id="KW-0812">Transmembrane</keyword>
<name>A0ABV7FNZ4_9ALTE</name>
<comment type="subcellular location">
    <subcellularLocation>
        <location evidence="1">Membrane</location>
        <topology evidence="1">Single-pass membrane protein</topology>
    </subcellularLocation>
</comment>
<evidence type="ECO:0000259" key="5">
    <source>
        <dbReference type="Pfam" id="PF04357"/>
    </source>
</evidence>
<evidence type="ECO:0000313" key="6">
    <source>
        <dbReference type="EMBL" id="MFC3121156.1"/>
    </source>
</evidence>
<dbReference type="Pfam" id="PF04357">
    <property type="entry name" value="TamB"/>
    <property type="match status" value="1"/>
</dbReference>
<comment type="caution">
    <text evidence="6">The sequence shown here is derived from an EMBL/GenBank/DDBJ whole genome shotgun (WGS) entry which is preliminary data.</text>
</comment>
<proteinExistence type="predicted"/>
<sequence length="1335" mass="145606">MMSKVTKYAALSFLSLVIFLLAVALILPSHWGLSAVGYFAKQTGIVDYEDLRGSLYSELSFSGLSIDLSAARVDLSSVGIDVGISCLLDGQICVESLNSTEIVVRIKETEVDETESSEQGEIYIKLPIDLLLSEFSFGSLLIFAPNQESVIKVDSFETALLASESVVDISRLNIEKITTYSAQHKVQGDSNTANNTIGTKPADKASSSLFSLEEIAEALSLAPQINLPEIFVPINVSLSKAKLEELHQRPSFSYSQYIANDTVAYTTSTSLLSELQASFALHNQILKGEMGLFGNNLLGGTRLQAEFDIDFDTNLSHHVSILARRNSKAIKADLKGTIDSTNLVLSTDDSELVAAKFEQDFRDENLPINAVIRIVSTNAILDFAKLKTGFNIENSQLHVKGDWYSGFQVVGDIDLLHPAITKTALEDEHVEKGSRSSISAKVKLAPAQYVLDVSEFSSSGEIGQFSFAGRSRLAKQQQTKQSSWIAENNYEVNIQELMLSIFTEGLPENLSGDLLVDTRINENSLKMSVLCKDLQANLMHVAYLLNCDVGLTEAGRLDIKRIDAKVGDNSLTLEGDINFPSSALWAMEQNWLTQTSLDITSQLNAPSLKQILPSLTGSVTLQGAIRGKLIAPQLDIEAESKEISYGNSKVSRAIVEASMRSQDNWQTSLLVKAEDITVAEQNLHSLSFSVDGNLAEHEAKLTAGNTEYRVFQVLKGGISSLDTPIWQGRWHTGQMQHEILDLALRSPIDIVANLDEQAISLSAHCWHDNKNANNQICFDDTKYANGEGAVAATLSYNLATIASYILPELVMTSSDLPLTTSFQAVYDKDLGLSAQLNNLIRGRLDTPQHQINLSAVVANLELSERALSANVFAGSELTGTIGLKSKLSLTPQNREHAGWVGINKFDLSVLQEFLPIIDSLKGDVNANIGFSGNVSQPSLRGEFTVDDGELILEAYTYPLTGFNQRLTFDGGHADISGGFYLGKGEASYKAKVDLFDGFSASGEILGDKLQFAYQSQKAQISPDIRFSLTPENIMVKGKVVMDETLVRIESLPESARSPSSDTIIIGQSPSAPILPIGLDVNLALLIDPEQKGFVQLEAMGLFAALHGDLNVKILQRPRTNEEGFLPMQTFVNGQIKLLDGNYEAYGQKLLIRRGNIYFNGEPSLPQFDLSAIRNPLYTEDDVIAGLNVTGNPVLPRVELFSEPAMTQARQLSYLLQGQDILSSSGGEESSLNTNLINALVNFGVGRSENRVGQLGRKLGFDSLNFQTAGQGENTQLQLTGRISDDLQVTYGVGVFDSASEVILKYKLLPKLFLQAKSGVDSAVNLFYQFSHGRVE</sequence>
<dbReference type="RefSeq" id="WP_376919295.1">
    <property type="nucleotide sequence ID" value="NZ_JBHRSW010000007.1"/>
</dbReference>
<organism evidence="6 7">
    <name type="scientific">Agaribacter flavus</name>
    <dbReference type="NCBI Taxonomy" id="1902781"/>
    <lineage>
        <taxon>Bacteria</taxon>
        <taxon>Pseudomonadati</taxon>
        <taxon>Pseudomonadota</taxon>
        <taxon>Gammaproteobacteria</taxon>
        <taxon>Alteromonadales</taxon>
        <taxon>Alteromonadaceae</taxon>
        <taxon>Agaribacter</taxon>
    </lineage>
</organism>
<keyword evidence="3" id="KW-1133">Transmembrane helix</keyword>
<gene>
    <name evidence="6" type="ORF">ACFOHL_05955</name>
</gene>
<evidence type="ECO:0000256" key="3">
    <source>
        <dbReference type="ARBA" id="ARBA00022989"/>
    </source>
</evidence>
<dbReference type="EMBL" id="JBHRSW010000007">
    <property type="protein sequence ID" value="MFC3121156.1"/>
    <property type="molecule type" value="Genomic_DNA"/>
</dbReference>
<evidence type="ECO:0000313" key="7">
    <source>
        <dbReference type="Proteomes" id="UP001595478"/>
    </source>
</evidence>
<dbReference type="PANTHER" id="PTHR36985:SF1">
    <property type="entry name" value="TRANSLOCATION AND ASSEMBLY MODULE SUBUNIT TAMB"/>
    <property type="match status" value="1"/>
</dbReference>
<accession>A0ABV7FNZ4</accession>